<feature type="region of interest" description="Disordered" evidence="1">
    <location>
        <begin position="62"/>
        <end position="93"/>
    </location>
</feature>
<dbReference type="Proteomes" id="UP000606194">
    <property type="component" value="Unassembled WGS sequence"/>
</dbReference>
<evidence type="ECO:0000313" key="3">
    <source>
        <dbReference type="Proteomes" id="UP000606194"/>
    </source>
</evidence>
<evidence type="ECO:0000313" key="2">
    <source>
        <dbReference type="EMBL" id="GGS10843.1"/>
    </source>
</evidence>
<dbReference type="AlphaFoldDB" id="A0A918G0T6"/>
<name>A0A918G0T6_9ACTN</name>
<proteinExistence type="predicted"/>
<protein>
    <submittedName>
        <fullName evidence="2">Uncharacterized protein</fullName>
    </submittedName>
</protein>
<feature type="region of interest" description="Disordered" evidence="1">
    <location>
        <begin position="1"/>
        <end position="32"/>
    </location>
</feature>
<reference evidence="2" key="1">
    <citation type="journal article" date="2014" name="Int. J. Syst. Evol. Microbiol.">
        <title>Complete genome sequence of Corynebacterium casei LMG S-19264T (=DSM 44701T), isolated from a smear-ripened cheese.</title>
        <authorList>
            <consortium name="US DOE Joint Genome Institute (JGI-PGF)"/>
            <person name="Walter F."/>
            <person name="Albersmeier A."/>
            <person name="Kalinowski J."/>
            <person name="Ruckert C."/>
        </authorList>
    </citation>
    <scope>NUCLEOTIDE SEQUENCE</scope>
    <source>
        <strain evidence="2">JCM 4386</strain>
    </source>
</reference>
<organism evidence="2 3">
    <name type="scientific">Streptomyces humidus</name>
    <dbReference type="NCBI Taxonomy" id="52259"/>
    <lineage>
        <taxon>Bacteria</taxon>
        <taxon>Bacillati</taxon>
        <taxon>Actinomycetota</taxon>
        <taxon>Actinomycetes</taxon>
        <taxon>Kitasatosporales</taxon>
        <taxon>Streptomycetaceae</taxon>
        <taxon>Streptomyces</taxon>
    </lineage>
</organism>
<comment type="caution">
    <text evidence="2">The sequence shown here is derived from an EMBL/GenBank/DDBJ whole genome shotgun (WGS) entry which is preliminary data.</text>
</comment>
<reference evidence="2" key="2">
    <citation type="submission" date="2020-09" db="EMBL/GenBank/DDBJ databases">
        <authorList>
            <person name="Sun Q."/>
            <person name="Ohkuma M."/>
        </authorList>
    </citation>
    <scope>NUCLEOTIDE SEQUENCE</scope>
    <source>
        <strain evidence="2">JCM 4386</strain>
    </source>
</reference>
<accession>A0A918G0T6</accession>
<keyword evidence="3" id="KW-1185">Reference proteome</keyword>
<gene>
    <name evidence="2" type="ORF">GCM10010269_57540</name>
</gene>
<evidence type="ECO:0000256" key="1">
    <source>
        <dbReference type="SAM" id="MobiDB-lite"/>
    </source>
</evidence>
<dbReference type="EMBL" id="BMTL01000026">
    <property type="protein sequence ID" value="GGS10843.1"/>
    <property type="molecule type" value="Genomic_DNA"/>
</dbReference>
<sequence>MSRGASLAPPSFERTCVRPPPGDVGLPGASGIPLTGEEQVRVRDTFPFECPPHRGIREAWRSRVPRGGAGPGPNPRAEECGGQGPDLLDFGDHESTVSTILPCRWPSAARLCALPASSSG</sequence>